<keyword evidence="6 9" id="KW-0028">Amino-acid biosynthesis</keyword>
<dbReference type="InterPro" id="IPR006063">
    <property type="entry name" value="HisA_bact_arch"/>
</dbReference>
<dbReference type="NCBIfam" id="TIGR00007">
    <property type="entry name" value="1-(5-phosphoribosyl)-5-[(5-phosphoribosylamino)methylideneamino]imidazole-4-carboxamide isomerase"/>
    <property type="match status" value="1"/>
</dbReference>
<dbReference type="GO" id="GO:0000105">
    <property type="term" value="P:L-histidine biosynthetic process"/>
    <property type="evidence" value="ECO:0007669"/>
    <property type="project" value="UniProtKB-UniRule"/>
</dbReference>
<evidence type="ECO:0000256" key="1">
    <source>
        <dbReference type="ARBA" id="ARBA00000901"/>
    </source>
</evidence>
<dbReference type="OrthoDB" id="9807749at2"/>
<evidence type="ECO:0000313" key="13">
    <source>
        <dbReference type="Proteomes" id="UP000007394"/>
    </source>
</evidence>
<sequence>MKIIPAIDILDNKLVRLEKGEYDSAKVYSDDPFEMARTFSDFGFEWLHIVDLSGAKSGKLFITELISRIKNERKLKIQVGGGIRNLSDAKMLIDKGVDRLVIGSISVIDKQEFEKIISEIGPEKIIASVDLRDDYVMVKGWTLNSEVRLSDHIKYCLSINVKTFLCTDIKKDGMLTGPNLELYKNLLSEFPSADFIASGGISCLQDLIALRELNIYAAVVGKAIYENKIDLKELKKIVG</sequence>
<dbReference type="AlphaFoldDB" id="I0AGQ9"/>
<dbReference type="GO" id="GO:0000162">
    <property type="term" value="P:L-tryptophan biosynthetic process"/>
    <property type="evidence" value="ECO:0007669"/>
    <property type="project" value="TreeGrafter"/>
</dbReference>
<dbReference type="PANTHER" id="PTHR43090:SF2">
    <property type="entry name" value="1-(5-PHOSPHORIBOSYL)-5-[(5-PHOSPHORIBOSYLAMINO)METHYLIDENEAMINO] IMIDAZOLE-4-CARBOXAMIDE ISOMERASE"/>
    <property type="match status" value="1"/>
</dbReference>
<proteinExistence type="inferred from homology"/>
<dbReference type="Gene3D" id="3.20.20.70">
    <property type="entry name" value="Aldolase class I"/>
    <property type="match status" value="1"/>
</dbReference>
<dbReference type="HAMAP" id="MF_01014">
    <property type="entry name" value="HisA"/>
    <property type="match status" value="1"/>
</dbReference>
<dbReference type="eggNOG" id="COG0106">
    <property type="taxonomic scope" value="Bacteria"/>
</dbReference>
<feature type="active site" description="Proton donor" evidence="9">
    <location>
        <position position="130"/>
    </location>
</feature>
<dbReference type="InterPro" id="IPR023016">
    <property type="entry name" value="HisA/PriA"/>
</dbReference>
<dbReference type="KEGG" id="ial:IALB_0454"/>
<dbReference type="SUPFAM" id="SSF51366">
    <property type="entry name" value="Ribulose-phoshate binding barrel"/>
    <property type="match status" value="1"/>
</dbReference>
<comment type="pathway">
    <text evidence="3 9 11">Amino-acid biosynthesis; L-histidine biosynthesis; L-histidine from 5-phospho-alpha-D-ribose 1-diphosphate: step 4/9.</text>
</comment>
<dbReference type="InterPro" id="IPR006062">
    <property type="entry name" value="His_biosynth"/>
</dbReference>
<name>I0AGQ9_IGNAJ</name>
<dbReference type="InterPro" id="IPR044524">
    <property type="entry name" value="Isoase_HisA-like"/>
</dbReference>
<keyword evidence="8 9" id="KW-0413">Isomerase</keyword>
<dbReference type="EMBL" id="CP003418">
    <property type="protein sequence ID" value="AFH48166.1"/>
    <property type="molecule type" value="Genomic_DNA"/>
</dbReference>
<dbReference type="FunFam" id="3.20.20.70:FF:000009">
    <property type="entry name" value="1-(5-phosphoribosyl)-5-[(5-phosphoribosylamino)methylideneamino] imidazole-4-carboxamide isomerase"/>
    <property type="match status" value="1"/>
</dbReference>
<reference evidence="12 13" key="1">
    <citation type="journal article" date="2012" name="Front. Microbiol.">
        <title>Complete genome of Ignavibacterium album, a metabolically versatile, flagellated, facultative anaerobe from the phylum Chlorobi.</title>
        <authorList>
            <person name="Liu Z."/>
            <person name="Frigaard N.-U."/>
            <person name="Vogl K."/>
            <person name="Iino T."/>
            <person name="Ohkuma M."/>
            <person name="Overmann J."/>
            <person name="Bryant D.A."/>
        </authorList>
    </citation>
    <scope>NUCLEOTIDE SEQUENCE [LARGE SCALE GENOMIC DNA]</scope>
    <source>
        <strain evidence="13">DSM 19864 / JCM 16511 / NBRC 101810 / Mat9-16</strain>
    </source>
</reference>
<evidence type="ECO:0000256" key="6">
    <source>
        <dbReference type="ARBA" id="ARBA00022605"/>
    </source>
</evidence>
<gene>
    <name evidence="9 12" type="primary">hisA</name>
    <name evidence="12" type="ordered locus">IALB_0454</name>
</gene>
<dbReference type="STRING" id="945713.IALB_0454"/>
<dbReference type="PANTHER" id="PTHR43090">
    <property type="entry name" value="1-(5-PHOSPHORIBOSYL)-5-[(5-PHOSPHORIBOSYLAMINO)METHYLIDENEAMINO] IMIDAZOLE-4-CARBOXAMIDE ISOMERASE"/>
    <property type="match status" value="1"/>
</dbReference>
<dbReference type="InterPro" id="IPR013785">
    <property type="entry name" value="Aldolase_TIM"/>
</dbReference>
<dbReference type="RefSeq" id="WP_014559324.1">
    <property type="nucleotide sequence ID" value="NC_017464.1"/>
</dbReference>
<dbReference type="InterPro" id="IPR011060">
    <property type="entry name" value="RibuloseP-bd_barrel"/>
</dbReference>
<dbReference type="Proteomes" id="UP000007394">
    <property type="component" value="Chromosome"/>
</dbReference>
<comment type="catalytic activity">
    <reaction evidence="1 9 11">
        <text>1-(5-phospho-beta-D-ribosyl)-5-[(5-phospho-beta-D-ribosylamino)methylideneamino]imidazole-4-carboxamide = 5-[(5-phospho-1-deoxy-D-ribulos-1-ylimino)methylamino]-1-(5-phospho-beta-D-ribosyl)imidazole-4-carboxamide</text>
        <dbReference type="Rhea" id="RHEA:15469"/>
        <dbReference type="ChEBI" id="CHEBI:58435"/>
        <dbReference type="ChEBI" id="CHEBI:58525"/>
        <dbReference type="EC" id="5.3.1.16"/>
    </reaction>
</comment>
<dbReference type="PATRIC" id="fig|945713.3.peg.452"/>
<keyword evidence="13" id="KW-1185">Reference proteome</keyword>
<evidence type="ECO:0000256" key="7">
    <source>
        <dbReference type="ARBA" id="ARBA00023102"/>
    </source>
</evidence>
<keyword evidence="7 9" id="KW-0368">Histidine biosynthesis</keyword>
<protein>
    <recommendedName>
        <fullName evidence="9 11">1-(5-phosphoribosyl)-5-[(5-phosphoribosylamino)methylideneamino] imidazole-4-carboxamide isomerase</fullName>
        <ecNumber evidence="9 11">5.3.1.16</ecNumber>
    </recommendedName>
    <alternativeName>
        <fullName evidence="9">Phosphoribosylformimino-5-aminoimidazole carboxamide ribotide isomerase</fullName>
    </alternativeName>
</protein>
<evidence type="ECO:0000256" key="3">
    <source>
        <dbReference type="ARBA" id="ARBA00005133"/>
    </source>
</evidence>
<evidence type="ECO:0000256" key="5">
    <source>
        <dbReference type="ARBA" id="ARBA00022490"/>
    </source>
</evidence>
<organism evidence="12 13">
    <name type="scientific">Ignavibacterium album (strain DSM 19864 / JCM 16511 / NBRC 101810 / Mat9-16)</name>
    <dbReference type="NCBI Taxonomy" id="945713"/>
    <lineage>
        <taxon>Bacteria</taxon>
        <taxon>Pseudomonadati</taxon>
        <taxon>Ignavibacteriota</taxon>
        <taxon>Ignavibacteria</taxon>
        <taxon>Ignavibacteriales</taxon>
        <taxon>Ignavibacteriaceae</taxon>
        <taxon>Ignavibacterium</taxon>
    </lineage>
</organism>
<dbReference type="GO" id="GO:0005737">
    <property type="term" value="C:cytoplasm"/>
    <property type="evidence" value="ECO:0007669"/>
    <property type="project" value="UniProtKB-SubCell"/>
</dbReference>
<dbReference type="Pfam" id="PF00977">
    <property type="entry name" value="His_biosynth"/>
    <property type="match status" value="1"/>
</dbReference>
<evidence type="ECO:0000256" key="2">
    <source>
        <dbReference type="ARBA" id="ARBA00004496"/>
    </source>
</evidence>
<evidence type="ECO:0000313" key="12">
    <source>
        <dbReference type="EMBL" id="AFH48166.1"/>
    </source>
</evidence>
<evidence type="ECO:0000256" key="10">
    <source>
        <dbReference type="RuleBase" id="RU003657"/>
    </source>
</evidence>
<accession>I0AGQ9</accession>
<keyword evidence="5 9" id="KW-0963">Cytoplasm</keyword>
<comment type="similarity">
    <text evidence="4 9 10">Belongs to the HisA/HisF family.</text>
</comment>
<dbReference type="CDD" id="cd04732">
    <property type="entry name" value="HisA"/>
    <property type="match status" value="1"/>
</dbReference>
<evidence type="ECO:0000256" key="4">
    <source>
        <dbReference type="ARBA" id="ARBA00009667"/>
    </source>
</evidence>
<dbReference type="EC" id="5.3.1.16" evidence="9 11"/>
<evidence type="ECO:0000256" key="8">
    <source>
        <dbReference type="ARBA" id="ARBA00023235"/>
    </source>
</evidence>
<feature type="active site" description="Proton acceptor" evidence="9">
    <location>
        <position position="8"/>
    </location>
</feature>
<evidence type="ECO:0000256" key="11">
    <source>
        <dbReference type="RuleBase" id="RU003658"/>
    </source>
</evidence>
<comment type="subcellular location">
    <subcellularLocation>
        <location evidence="2 9 11">Cytoplasm</location>
    </subcellularLocation>
</comment>
<dbReference type="GO" id="GO:0003949">
    <property type="term" value="F:1-(5-phosphoribosyl)-5-[(5-phosphoribosylamino)methylideneamino]imidazole-4-carboxamide isomerase activity"/>
    <property type="evidence" value="ECO:0007669"/>
    <property type="project" value="UniProtKB-UniRule"/>
</dbReference>
<dbReference type="UniPathway" id="UPA00031">
    <property type="reaction ID" value="UER00009"/>
</dbReference>
<dbReference type="HOGENOM" id="CLU_048577_1_2_10"/>
<evidence type="ECO:0000256" key="9">
    <source>
        <dbReference type="HAMAP-Rule" id="MF_01014"/>
    </source>
</evidence>